<evidence type="ECO:0000259" key="12">
    <source>
        <dbReference type="Pfam" id="PF16113"/>
    </source>
</evidence>
<evidence type="ECO:0000256" key="6">
    <source>
        <dbReference type="ARBA" id="ARBA00016714"/>
    </source>
</evidence>
<dbReference type="VEuPathDB" id="VectorBase:ASTEI04289"/>
<comment type="pathway">
    <text evidence="3">Amino-acid degradation; L-valine degradation.</text>
</comment>
<comment type="similarity">
    <text evidence="4">Belongs to the enoyl-CoA hydratase/isomerase family.</text>
</comment>
<dbReference type="GO" id="GO:0006574">
    <property type="term" value="P:L-valine catabolic process"/>
    <property type="evidence" value="ECO:0007669"/>
    <property type="project" value="UniProtKB-UniPathway"/>
</dbReference>
<evidence type="ECO:0000256" key="8">
    <source>
        <dbReference type="ARBA" id="ARBA00022801"/>
    </source>
</evidence>
<evidence type="ECO:0000256" key="1">
    <source>
        <dbReference type="ARBA" id="ARBA00001709"/>
    </source>
</evidence>
<keyword evidence="7" id="KW-0101">Branched-chain amino acid catabolism</keyword>
<keyword evidence="14" id="KW-1185">Reference proteome</keyword>
<dbReference type="EnsemblMetazoa" id="ASTEI04289-RA">
    <property type="protein sequence ID" value="ASTEI04289-PA"/>
    <property type="gene ID" value="ASTEI04289"/>
</dbReference>
<sequence length="361" mass="39624">MSTDSSSSSLVLTDEVGSKGVITLNRPKALNAINLEMVQLIYGAMKRWENTKSLVIVKSVGEKAFCAGGDVRAITETSNVELARQFFSTEYGLNALIGSYRPTYIAFIDGITMGGGVGLSVHGKYRIATERTMFAMPETAIGLFPDVGGGYFLPRLEGRLGLYLGLTGYRLKGRDVHKAGVATHYVESKNLPALEQQLLATTSATEVESVLDRFSESKDAGVEFVLAKHLRQIDECFGAPTVEGIFKRLETDGSEWAQSTLSTLHKMSPTSMVVTQKQLELGAKMDLKTCLKMEYRLAVHHAIDSDFKEGVRAMLVDRDQKPRWKPATLAEVDPVRIEKYFGPLPDGSELQFEDDGPKASL</sequence>
<evidence type="ECO:0000313" key="14">
    <source>
        <dbReference type="Proteomes" id="UP000076408"/>
    </source>
</evidence>
<keyword evidence="9" id="KW-0496">Mitochondrion</keyword>
<dbReference type="CDD" id="cd06558">
    <property type="entry name" value="crotonase-like"/>
    <property type="match status" value="1"/>
</dbReference>
<dbReference type="Gene3D" id="3.90.226.10">
    <property type="entry name" value="2-enoyl-CoA Hydratase, Chain A, domain 1"/>
    <property type="match status" value="1"/>
</dbReference>
<name>A0A182Y753_ANOST</name>
<evidence type="ECO:0000256" key="7">
    <source>
        <dbReference type="ARBA" id="ARBA00022456"/>
    </source>
</evidence>
<evidence type="ECO:0000256" key="4">
    <source>
        <dbReference type="ARBA" id="ARBA00005254"/>
    </source>
</evidence>
<dbReference type="InterPro" id="IPR045004">
    <property type="entry name" value="ECH_dom"/>
</dbReference>
<dbReference type="VEuPathDB" id="VectorBase:ASTEI20_039885"/>
<dbReference type="STRING" id="30069.A0A182Y753"/>
<evidence type="ECO:0000256" key="5">
    <source>
        <dbReference type="ARBA" id="ARBA00011915"/>
    </source>
</evidence>
<accession>A0A182Y753</accession>
<dbReference type="PANTHER" id="PTHR43176:SF3">
    <property type="entry name" value="3-HYDROXYISOBUTYRYL-COA HYDROLASE, MITOCHONDRIAL"/>
    <property type="match status" value="1"/>
</dbReference>
<dbReference type="GO" id="GO:0005739">
    <property type="term" value="C:mitochondrion"/>
    <property type="evidence" value="ECO:0007669"/>
    <property type="project" value="UniProtKB-SubCell"/>
</dbReference>
<comment type="subcellular location">
    <subcellularLocation>
        <location evidence="2">Mitochondrion</location>
    </subcellularLocation>
</comment>
<dbReference type="InterPro" id="IPR029045">
    <property type="entry name" value="ClpP/crotonase-like_dom_sf"/>
</dbReference>
<feature type="domain" description="Enoyl-CoA hydratase/isomerase" evidence="12">
    <location>
        <begin position="20"/>
        <end position="341"/>
    </location>
</feature>
<dbReference type="AlphaFoldDB" id="A0A182Y753"/>
<evidence type="ECO:0000256" key="2">
    <source>
        <dbReference type="ARBA" id="ARBA00004173"/>
    </source>
</evidence>
<evidence type="ECO:0000256" key="11">
    <source>
        <dbReference type="ARBA" id="ARBA00031181"/>
    </source>
</evidence>
<dbReference type="PANTHER" id="PTHR43176">
    <property type="entry name" value="3-HYDROXYISOBUTYRYL-COA HYDROLASE-RELATED"/>
    <property type="match status" value="1"/>
</dbReference>
<evidence type="ECO:0000313" key="13">
    <source>
        <dbReference type="EnsemblMetazoa" id="ASTEI04289-PA"/>
    </source>
</evidence>
<dbReference type="NCBIfam" id="NF004127">
    <property type="entry name" value="PRK05617.1"/>
    <property type="match status" value="1"/>
</dbReference>
<dbReference type="OMA" id="EVFTMEY"/>
<dbReference type="GO" id="GO:0003860">
    <property type="term" value="F:3-hydroxyisobutyryl-CoA hydrolase activity"/>
    <property type="evidence" value="ECO:0007669"/>
    <property type="project" value="UniProtKB-EC"/>
</dbReference>
<protein>
    <recommendedName>
        <fullName evidence="6">3-hydroxyisobutyryl-CoA hydrolase, mitochondrial</fullName>
        <ecNumber evidence="5">3.1.2.4</ecNumber>
    </recommendedName>
    <alternativeName>
        <fullName evidence="11">3-hydroxyisobutyryl-coenzyme A hydrolase</fullName>
    </alternativeName>
</protein>
<dbReference type="UniPathway" id="UPA00362"/>
<reference evidence="13" key="2">
    <citation type="submission" date="2020-05" db="UniProtKB">
        <authorList>
            <consortium name="EnsemblMetazoa"/>
        </authorList>
    </citation>
    <scope>IDENTIFICATION</scope>
    <source>
        <strain evidence="13">Indian</strain>
    </source>
</reference>
<dbReference type="Pfam" id="PF16113">
    <property type="entry name" value="ECH_2"/>
    <property type="match status" value="1"/>
</dbReference>
<organism evidence="13 14">
    <name type="scientific">Anopheles stephensi</name>
    <name type="common">Indo-Pakistan malaria mosquito</name>
    <dbReference type="NCBI Taxonomy" id="30069"/>
    <lineage>
        <taxon>Eukaryota</taxon>
        <taxon>Metazoa</taxon>
        <taxon>Ecdysozoa</taxon>
        <taxon>Arthropoda</taxon>
        <taxon>Hexapoda</taxon>
        <taxon>Insecta</taxon>
        <taxon>Pterygota</taxon>
        <taxon>Neoptera</taxon>
        <taxon>Endopterygota</taxon>
        <taxon>Diptera</taxon>
        <taxon>Nematocera</taxon>
        <taxon>Culicoidea</taxon>
        <taxon>Culicidae</taxon>
        <taxon>Anophelinae</taxon>
        <taxon>Anopheles</taxon>
    </lineage>
</organism>
<reference evidence="14" key="1">
    <citation type="journal article" date="2014" name="Genome Biol.">
        <title>Genome analysis of a major urban malaria vector mosquito, Anopheles stephensi.</title>
        <authorList>
            <person name="Jiang X."/>
            <person name="Peery A."/>
            <person name="Hall A.B."/>
            <person name="Sharma A."/>
            <person name="Chen X.G."/>
            <person name="Waterhouse R.M."/>
            <person name="Komissarov A."/>
            <person name="Riehle M.M."/>
            <person name="Shouche Y."/>
            <person name="Sharakhova M.V."/>
            <person name="Lawson D."/>
            <person name="Pakpour N."/>
            <person name="Arensburger P."/>
            <person name="Davidson V.L."/>
            <person name="Eiglmeier K."/>
            <person name="Emrich S."/>
            <person name="George P."/>
            <person name="Kennedy R.C."/>
            <person name="Mane S.P."/>
            <person name="Maslen G."/>
            <person name="Oringanje C."/>
            <person name="Qi Y."/>
            <person name="Settlage R."/>
            <person name="Tojo M."/>
            <person name="Tubio J.M."/>
            <person name="Unger M.F."/>
            <person name="Wang B."/>
            <person name="Vernick K.D."/>
            <person name="Ribeiro J.M."/>
            <person name="James A.A."/>
            <person name="Michel K."/>
            <person name="Riehle M.A."/>
            <person name="Luckhart S."/>
            <person name="Sharakhov I.V."/>
            <person name="Tu Z."/>
        </authorList>
    </citation>
    <scope>NUCLEOTIDE SEQUENCE [LARGE SCALE GENOMIC DNA]</scope>
    <source>
        <strain evidence="14">Indian</strain>
    </source>
</reference>
<comment type="function">
    <text evidence="10">Hydrolyzes 3-hydroxyisobutyryl-CoA (HIBYL-CoA), a saline catabolite. Has high activity toward isobutyryl-CoA. Could be an isobutyryl-CoA dehydrogenase that functions in valine catabolism. Also hydrolyzes 3-hydroxypropanoyl-CoA.</text>
</comment>
<dbReference type="SUPFAM" id="SSF52096">
    <property type="entry name" value="ClpP/crotonase"/>
    <property type="match status" value="1"/>
</dbReference>
<evidence type="ECO:0000256" key="9">
    <source>
        <dbReference type="ARBA" id="ARBA00023128"/>
    </source>
</evidence>
<dbReference type="EC" id="3.1.2.4" evidence="5"/>
<dbReference type="Proteomes" id="UP000076408">
    <property type="component" value="Unassembled WGS sequence"/>
</dbReference>
<dbReference type="FunFam" id="3.90.226.10:FF:000026">
    <property type="entry name" value="3-hydroxyisobutyryl-CoA hydrolase, mitochondrial"/>
    <property type="match status" value="1"/>
</dbReference>
<dbReference type="VEuPathDB" id="VectorBase:ASTE005678"/>
<evidence type="ECO:0000256" key="3">
    <source>
        <dbReference type="ARBA" id="ARBA00005109"/>
    </source>
</evidence>
<keyword evidence="8" id="KW-0378">Hydrolase</keyword>
<proteinExistence type="inferred from homology"/>
<evidence type="ECO:0000256" key="10">
    <source>
        <dbReference type="ARBA" id="ARBA00024871"/>
    </source>
</evidence>
<dbReference type="InterPro" id="IPR032259">
    <property type="entry name" value="HIBYL-CoA-H"/>
</dbReference>
<comment type="catalytic activity">
    <reaction evidence="1">
        <text>3-hydroxy-2-methylpropanoyl-CoA + H2O = 3-hydroxy-2-methylpropanoate + CoA + H(+)</text>
        <dbReference type="Rhea" id="RHEA:20888"/>
        <dbReference type="ChEBI" id="CHEBI:11805"/>
        <dbReference type="ChEBI" id="CHEBI:15377"/>
        <dbReference type="ChEBI" id="CHEBI:15378"/>
        <dbReference type="ChEBI" id="CHEBI:57287"/>
        <dbReference type="ChEBI" id="CHEBI:57340"/>
        <dbReference type="EC" id="3.1.2.4"/>
    </reaction>
</comment>